<dbReference type="Gene3D" id="3.40.960.10">
    <property type="entry name" value="VSR Endonuclease"/>
    <property type="match status" value="1"/>
</dbReference>
<evidence type="ECO:0000313" key="2">
    <source>
        <dbReference type="Proteomes" id="UP000260655"/>
    </source>
</evidence>
<dbReference type="RefSeq" id="WP_117558434.1">
    <property type="nucleotide sequence ID" value="NZ_QSOV01000013.1"/>
</dbReference>
<sequence>MRKYITKASERIGVESTSRDGKRAQVVSYSTCENFIIRFCDGKEMKLKNWRYFIEGNFNYEKHFKAPRNREERIGEKKVMNNGLTAEVIEYRGSHDMDILFEDGGKRTGVSWRDFCIGSIAHPTISGGNVSQNELVLRFYLESLGFVRIPQRSKRSDRVGLEGKELDLYNDKLKIAIEYDGEYSHTKNKDDEGKNKIVEKLGIKLYRFREPGCSGVSGRNYILEDSRFMSASLECCLKSFVRDVLKKDDKFINFEKDKRTIKEYVSNNKRAMIHLYEKKKMNNGMVAEIIKMSSCRNITVQFEDGEIVYHKCYQSFVKGNISHPKDTSLAKKNQRLNLRKQMKNGMMAEVIEYNLSNDIKVKFDNGEIVKTRWERFSTGSVAVPSCYARNHIGDKKIQNRGNEEAEIIEVKDANHITVKFKDGTIVKDRKYEDFIHGAIGKPGIPQLRRTLKKERLWTEKIMRNGMKAKIVRYGSANDIDIKFSNGTIVMHKTYANFCSGSVACK</sequence>
<reference evidence="1 2" key="1">
    <citation type="submission" date="2018-08" db="EMBL/GenBank/DDBJ databases">
        <title>A genome reference for cultivated species of the human gut microbiota.</title>
        <authorList>
            <person name="Zou Y."/>
            <person name="Xue W."/>
            <person name="Luo G."/>
        </authorList>
    </citation>
    <scope>NUCLEOTIDE SEQUENCE [LARGE SCALE GENOMIC DNA]</scope>
    <source>
        <strain evidence="1 2">TM07-19</strain>
    </source>
</reference>
<proteinExistence type="predicted"/>
<dbReference type="AlphaFoldDB" id="A0A3E4GNA2"/>
<protein>
    <submittedName>
        <fullName evidence="1">Uncharacterized protein</fullName>
    </submittedName>
</protein>
<gene>
    <name evidence="1" type="ORF">DXD67_11380</name>
</gene>
<comment type="caution">
    <text evidence="1">The sequence shown here is derived from an EMBL/GenBank/DDBJ whole genome shotgun (WGS) entry which is preliminary data.</text>
</comment>
<accession>A0A3E4GNA2</accession>
<dbReference type="EMBL" id="QSOV01000013">
    <property type="protein sequence ID" value="RGJ21996.1"/>
    <property type="molecule type" value="Genomic_DNA"/>
</dbReference>
<organism evidence="1 2">
    <name type="scientific">Coprococcus comes</name>
    <dbReference type="NCBI Taxonomy" id="410072"/>
    <lineage>
        <taxon>Bacteria</taxon>
        <taxon>Bacillati</taxon>
        <taxon>Bacillota</taxon>
        <taxon>Clostridia</taxon>
        <taxon>Lachnospirales</taxon>
        <taxon>Lachnospiraceae</taxon>
        <taxon>Coprococcus</taxon>
    </lineage>
</organism>
<dbReference type="Proteomes" id="UP000260655">
    <property type="component" value="Unassembled WGS sequence"/>
</dbReference>
<name>A0A3E4GNA2_9FIRM</name>
<evidence type="ECO:0000313" key="1">
    <source>
        <dbReference type="EMBL" id="RGJ21996.1"/>
    </source>
</evidence>